<dbReference type="InterPro" id="IPR031939">
    <property type="entry name" value="Adhesin_E-like"/>
</dbReference>
<evidence type="ECO:0000256" key="1">
    <source>
        <dbReference type="SAM" id="SignalP"/>
    </source>
</evidence>
<sequence>MKEIKTALAALVTMAAVGVAHASNWVKTDITDDYGLVVSIDMESLRFGSDGMVQAWFKEDYSQPKYIDGTAYVSKKFIERYFCKTNLLVLGPQYAYDSTGYTVARDETYDPPKEPVPDSLAEARMKLTCQIAITKKAQARN</sequence>
<dbReference type="AlphaFoldDB" id="A0A6S7BZZ8"/>
<evidence type="ECO:0000313" key="3">
    <source>
        <dbReference type="EMBL" id="CAB3810642.1"/>
    </source>
</evidence>
<dbReference type="Pfam" id="PF16747">
    <property type="entry name" value="Adhesin_E"/>
    <property type="match status" value="1"/>
</dbReference>
<keyword evidence="4" id="KW-1185">Reference proteome</keyword>
<gene>
    <name evidence="3" type="ORF">LMG28614_07312</name>
</gene>
<reference evidence="3 4" key="1">
    <citation type="submission" date="2020-04" db="EMBL/GenBank/DDBJ databases">
        <authorList>
            <person name="De Canck E."/>
        </authorList>
    </citation>
    <scope>NUCLEOTIDE SEQUENCE [LARGE SCALE GENOMIC DNA]</scope>
    <source>
        <strain evidence="3 4">LMG 28614</strain>
    </source>
</reference>
<evidence type="ECO:0000259" key="2">
    <source>
        <dbReference type="Pfam" id="PF16747"/>
    </source>
</evidence>
<proteinExistence type="predicted"/>
<dbReference type="RefSeq" id="WP_175154085.1">
    <property type="nucleotide sequence ID" value="NZ_CADIKK010000141.1"/>
</dbReference>
<keyword evidence="1" id="KW-0732">Signal</keyword>
<evidence type="ECO:0000313" key="4">
    <source>
        <dbReference type="Proteomes" id="UP000494365"/>
    </source>
</evidence>
<feature type="signal peptide" evidence="1">
    <location>
        <begin position="1"/>
        <end position="22"/>
    </location>
</feature>
<organism evidence="3 4">
    <name type="scientific">Paraburkholderia ultramafica</name>
    <dbReference type="NCBI Taxonomy" id="1544867"/>
    <lineage>
        <taxon>Bacteria</taxon>
        <taxon>Pseudomonadati</taxon>
        <taxon>Pseudomonadota</taxon>
        <taxon>Betaproteobacteria</taxon>
        <taxon>Burkholderiales</taxon>
        <taxon>Burkholderiaceae</taxon>
        <taxon>Paraburkholderia</taxon>
    </lineage>
</organism>
<feature type="domain" description="Surface-adhesin protein E-like" evidence="2">
    <location>
        <begin position="25"/>
        <end position="130"/>
    </location>
</feature>
<feature type="chain" id="PRO_5028948723" description="Surface-adhesin protein E-like domain-containing protein" evidence="1">
    <location>
        <begin position="23"/>
        <end position="141"/>
    </location>
</feature>
<protein>
    <recommendedName>
        <fullName evidence="2">Surface-adhesin protein E-like domain-containing protein</fullName>
    </recommendedName>
</protein>
<dbReference type="Proteomes" id="UP000494365">
    <property type="component" value="Unassembled WGS sequence"/>
</dbReference>
<name>A0A6S7BZZ8_9BURK</name>
<dbReference type="EMBL" id="CADIKK010000141">
    <property type="protein sequence ID" value="CAB3810642.1"/>
    <property type="molecule type" value="Genomic_DNA"/>
</dbReference>
<accession>A0A6S7BZZ8</accession>